<dbReference type="InterPro" id="IPR001608">
    <property type="entry name" value="Ala_racemase_N"/>
</dbReference>
<dbReference type="AlphaFoldDB" id="A0A9E2L1D8"/>
<dbReference type="GO" id="GO:0030170">
    <property type="term" value="F:pyridoxal phosphate binding"/>
    <property type="evidence" value="ECO:0007669"/>
    <property type="project" value="UniProtKB-UniRule"/>
</dbReference>
<comment type="caution">
    <text evidence="6">The sequence shown here is derived from an EMBL/GenBank/DDBJ whole genome shotgun (WGS) entry which is preliminary data.</text>
</comment>
<comment type="similarity">
    <text evidence="2 4">Belongs to the pyridoxal phosphate-binding protein YggS/PROSC family.</text>
</comment>
<reference evidence="6" key="2">
    <citation type="submission" date="2021-04" db="EMBL/GenBank/DDBJ databases">
        <authorList>
            <person name="Gilroy R."/>
        </authorList>
    </citation>
    <scope>NUCLEOTIDE SEQUENCE</scope>
    <source>
        <strain evidence="6">Gambia15-2214</strain>
    </source>
</reference>
<comment type="cofactor">
    <cofactor evidence="3">
        <name>pyridoxal 5'-phosphate</name>
        <dbReference type="ChEBI" id="CHEBI:597326"/>
    </cofactor>
</comment>
<dbReference type="CDD" id="cd00635">
    <property type="entry name" value="PLPDE_III_YBL036c_like"/>
    <property type="match status" value="1"/>
</dbReference>
<dbReference type="InterPro" id="IPR029066">
    <property type="entry name" value="PLP-binding_barrel"/>
</dbReference>
<evidence type="ECO:0000256" key="1">
    <source>
        <dbReference type="ARBA" id="ARBA00022898"/>
    </source>
</evidence>
<dbReference type="SUPFAM" id="SSF51419">
    <property type="entry name" value="PLP-binding barrel"/>
    <property type="match status" value="1"/>
</dbReference>
<evidence type="ECO:0000256" key="4">
    <source>
        <dbReference type="RuleBase" id="RU004514"/>
    </source>
</evidence>
<gene>
    <name evidence="6" type="ORF">IAA16_02360</name>
</gene>
<dbReference type="PIRSF" id="PIRSF004848">
    <property type="entry name" value="YBL036c_PLPDEIII"/>
    <property type="match status" value="1"/>
</dbReference>
<evidence type="ECO:0000259" key="5">
    <source>
        <dbReference type="Pfam" id="PF01168"/>
    </source>
</evidence>
<keyword evidence="1 2" id="KW-0663">Pyridoxal phosphate</keyword>
<dbReference type="EMBL" id="JAHLFV010000054">
    <property type="protein sequence ID" value="MBU3849390.1"/>
    <property type="molecule type" value="Genomic_DNA"/>
</dbReference>
<dbReference type="Proteomes" id="UP000823914">
    <property type="component" value="Unassembled WGS sequence"/>
</dbReference>
<dbReference type="Gene3D" id="3.20.20.10">
    <property type="entry name" value="Alanine racemase"/>
    <property type="match status" value="1"/>
</dbReference>
<dbReference type="NCBIfam" id="TIGR00044">
    <property type="entry name" value="YggS family pyridoxal phosphate-dependent enzyme"/>
    <property type="match status" value="1"/>
</dbReference>
<name>A0A9E2L1D8_9SPIR</name>
<dbReference type="PANTHER" id="PTHR10146">
    <property type="entry name" value="PROLINE SYNTHETASE CO-TRANSCRIBED BACTERIAL HOMOLOG PROTEIN"/>
    <property type="match status" value="1"/>
</dbReference>
<evidence type="ECO:0000313" key="7">
    <source>
        <dbReference type="Proteomes" id="UP000823914"/>
    </source>
</evidence>
<dbReference type="PANTHER" id="PTHR10146:SF14">
    <property type="entry name" value="PYRIDOXAL PHOSPHATE HOMEOSTASIS PROTEIN"/>
    <property type="match status" value="1"/>
</dbReference>
<dbReference type="FunFam" id="3.20.20.10:FF:000018">
    <property type="entry name" value="Pyridoxal phosphate homeostasis protein"/>
    <property type="match status" value="1"/>
</dbReference>
<dbReference type="Pfam" id="PF01168">
    <property type="entry name" value="Ala_racemase_N"/>
    <property type="match status" value="1"/>
</dbReference>
<organism evidence="6 7">
    <name type="scientific">Candidatus Treponema excrementipullorum</name>
    <dbReference type="NCBI Taxonomy" id="2838768"/>
    <lineage>
        <taxon>Bacteria</taxon>
        <taxon>Pseudomonadati</taxon>
        <taxon>Spirochaetota</taxon>
        <taxon>Spirochaetia</taxon>
        <taxon>Spirochaetales</taxon>
        <taxon>Treponemataceae</taxon>
        <taxon>Treponema</taxon>
    </lineage>
</organism>
<evidence type="ECO:0000313" key="6">
    <source>
        <dbReference type="EMBL" id="MBU3849390.1"/>
    </source>
</evidence>
<evidence type="ECO:0000256" key="2">
    <source>
        <dbReference type="HAMAP-Rule" id="MF_02087"/>
    </source>
</evidence>
<sequence>MSSVADNLRRVFDTIAEAELKSGRKPGSVSLVAVSKFNPVEAVLEAIAAGQFLFGENRVQEAVPKFQEVQKFYGNTELHIIGTLQRNKVKKALTVASCIQSVDRIELLEEIEKQASVLNKTVPVLFEYHTGEESKSGFCDLDSLLRAVEYGEAAPHIIPKGFMTMAPFTTDQKEILASFRKLKDIRQQVQSRFSALTLDQLSMGMTNDFPLAIQEGATLVRIGTAIFGARWYT</sequence>
<evidence type="ECO:0000256" key="3">
    <source>
        <dbReference type="PIRSR" id="PIRSR004848-1"/>
    </source>
</evidence>
<reference evidence="6" key="1">
    <citation type="journal article" date="2021" name="PeerJ">
        <title>Extensive microbial diversity within the chicken gut microbiome revealed by metagenomics and culture.</title>
        <authorList>
            <person name="Gilroy R."/>
            <person name="Ravi A."/>
            <person name="Getino M."/>
            <person name="Pursley I."/>
            <person name="Horton D.L."/>
            <person name="Alikhan N.F."/>
            <person name="Baker D."/>
            <person name="Gharbi K."/>
            <person name="Hall N."/>
            <person name="Watson M."/>
            <person name="Adriaenssens E.M."/>
            <person name="Foster-Nyarko E."/>
            <person name="Jarju S."/>
            <person name="Secka A."/>
            <person name="Antonio M."/>
            <person name="Oren A."/>
            <person name="Chaudhuri R.R."/>
            <person name="La Ragione R."/>
            <person name="Hildebrand F."/>
            <person name="Pallen M.J."/>
        </authorList>
    </citation>
    <scope>NUCLEOTIDE SEQUENCE</scope>
    <source>
        <strain evidence="6">Gambia15-2214</strain>
    </source>
</reference>
<feature type="modified residue" description="N6-(pyridoxal phosphate)lysine" evidence="2 3">
    <location>
        <position position="36"/>
    </location>
</feature>
<proteinExistence type="inferred from homology"/>
<accession>A0A9E2L1D8</accession>
<protein>
    <recommendedName>
        <fullName evidence="2">Pyridoxal phosphate homeostasis protein</fullName>
        <shortName evidence="2">PLP homeostasis protein</shortName>
    </recommendedName>
</protein>
<feature type="domain" description="Alanine racemase N-terminal" evidence="5">
    <location>
        <begin position="28"/>
        <end position="230"/>
    </location>
</feature>
<comment type="function">
    <text evidence="2">Pyridoxal 5'-phosphate (PLP)-binding protein, which is involved in PLP homeostasis.</text>
</comment>
<dbReference type="InterPro" id="IPR011078">
    <property type="entry name" value="PyrdxlP_homeostasis"/>
</dbReference>
<dbReference type="HAMAP" id="MF_02087">
    <property type="entry name" value="PLP_homeostasis"/>
    <property type="match status" value="1"/>
</dbReference>